<keyword evidence="2" id="KW-0560">Oxidoreductase</keyword>
<evidence type="ECO:0000313" key="5">
    <source>
        <dbReference type="Proteomes" id="UP000002524"/>
    </source>
</evidence>
<dbReference type="Pfam" id="PF13561">
    <property type="entry name" value="adh_short_C2"/>
    <property type="match status" value="1"/>
</dbReference>
<dbReference type="FunCoup" id="Q9RY38">
    <property type="interactions" value="211"/>
</dbReference>
<dbReference type="PANTHER" id="PTHR43296">
    <property type="entry name" value="PEROXISOMAL 2,4-DIENOYL-COA REDUCTASE"/>
    <property type="match status" value="1"/>
</dbReference>
<dbReference type="PaxDb" id="243230-DR_0113"/>
<dbReference type="GO" id="GO:0016628">
    <property type="term" value="F:oxidoreductase activity, acting on the CH-CH group of donors, NAD or NADP as acceptor"/>
    <property type="evidence" value="ECO:0000318"/>
    <property type="project" value="GO_Central"/>
</dbReference>
<accession>Q9RY38</accession>
<dbReference type="eggNOG" id="COG1028">
    <property type="taxonomic scope" value="Bacteria"/>
</dbReference>
<sequence>MDGVYKGKPFLCWKRLFCLGRHSVYLRRLFGIGRCSTLSGRFHSRPFHVPTPRRFSMTQSSPNRPADPATTFRPDLLAGKHALITGGGSGINLGIAQSFAAHGCAVTILGRNLEKAQNAAQGIVDAGGRAMGVSADVRDFAALEAAVAAATAEFGDFDIVLAGAAGNFPAPVDGISPNGFKTVVDIDLLGTYNTIKAAAPRLKVPGGNILSISAYGVPVPMQAHVVAAKAGVDALTQTLAVEWGLRGVRVNAIIPGPIDGTEGMARLAPDEKSRSAFTRTVPLGRFGVPQDIANAALFLVSDAASYVTGVILPVDGGQNMLGGAPQYQMYLQMQAAQQKD</sequence>
<evidence type="ECO:0000256" key="1">
    <source>
        <dbReference type="ARBA" id="ARBA00022857"/>
    </source>
</evidence>
<feature type="region of interest" description="Disordered" evidence="3">
    <location>
        <begin position="50"/>
        <end position="69"/>
    </location>
</feature>
<dbReference type="PIR" id="F75557">
    <property type="entry name" value="F75557"/>
</dbReference>
<dbReference type="GO" id="GO:0009062">
    <property type="term" value="P:fatty acid catabolic process"/>
    <property type="evidence" value="ECO:0007669"/>
    <property type="project" value="InterPro"/>
</dbReference>
<proteinExistence type="predicted"/>
<dbReference type="InterPro" id="IPR036291">
    <property type="entry name" value="NAD(P)-bd_dom_sf"/>
</dbReference>
<evidence type="ECO:0000256" key="3">
    <source>
        <dbReference type="SAM" id="MobiDB-lite"/>
    </source>
</evidence>
<dbReference type="HOGENOM" id="CLU_010194_1_2_0"/>
<evidence type="ECO:0000256" key="2">
    <source>
        <dbReference type="ARBA" id="ARBA00023002"/>
    </source>
</evidence>
<dbReference type="Gene3D" id="3.40.50.720">
    <property type="entry name" value="NAD(P)-binding Rossmann-like Domain"/>
    <property type="match status" value="1"/>
</dbReference>
<dbReference type="InterPro" id="IPR002347">
    <property type="entry name" value="SDR_fam"/>
</dbReference>
<name>Q9RY38_DEIRA</name>
<dbReference type="FunFam" id="3.40.50.720:FF:000084">
    <property type="entry name" value="Short-chain dehydrogenase reductase"/>
    <property type="match status" value="1"/>
</dbReference>
<dbReference type="InterPro" id="IPR045017">
    <property type="entry name" value="DECR2-like"/>
</dbReference>
<keyword evidence="5" id="KW-1185">Reference proteome</keyword>
<dbReference type="PANTHER" id="PTHR43296:SF2">
    <property type="entry name" value="PEROXISOMAL 2,4-DIENOYL-COA REDUCTASE [(3E)-ENOYL-COA-PRODUCING]"/>
    <property type="match status" value="1"/>
</dbReference>
<dbReference type="CDD" id="cd05369">
    <property type="entry name" value="TER_DECR_SDR_a"/>
    <property type="match status" value="1"/>
</dbReference>
<dbReference type="Proteomes" id="UP000002524">
    <property type="component" value="Chromosome 1"/>
</dbReference>
<organism evidence="4 5">
    <name type="scientific">Deinococcus radiodurans (strain ATCC 13939 / DSM 20539 / JCM 16871 / CCUG 27074 / LMG 4051 / NBRC 15346 / NCIMB 9279 / VKM B-1422 / R1)</name>
    <dbReference type="NCBI Taxonomy" id="243230"/>
    <lineage>
        <taxon>Bacteria</taxon>
        <taxon>Thermotogati</taxon>
        <taxon>Deinococcota</taxon>
        <taxon>Deinococci</taxon>
        <taxon>Deinococcales</taxon>
        <taxon>Deinococcaceae</taxon>
        <taxon>Deinococcus</taxon>
    </lineage>
</organism>
<dbReference type="PRINTS" id="PR00081">
    <property type="entry name" value="GDHRDH"/>
</dbReference>
<dbReference type="KEGG" id="dra:DR_0113"/>
<dbReference type="EnsemblBacteria" id="AAF09705">
    <property type="protein sequence ID" value="AAF09705"/>
    <property type="gene ID" value="DR_0113"/>
</dbReference>
<gene>
    <name evidence="4" type="ordered locus">DR_0113</name>
</gene>
<dbReference type="AlphaFoldDB" id="Q9RY38"/>
<dbReference type="GO" id="GO:0005777">
    <property type="term" value="C:peroxisome"/>
    <property type="evidence" value="ECO:0000318"/>
    <property type="project" value="GO_Central"/>
</dbReference>
<protein>
    <submittedName>
        <fullName evidence="4">Oxidoreductase, short-chain dehydrogenase/reductase family</fullName>
    </submittedName>
</protein>
<dbReference type="GO" id="GO:0006631">
    <property type="term" value="P:fatty acid metabolic process"/>
    <property type="evidence" value="ECO:0000318"/>
    <property type="project" value="GO_Central"/>
</dbReference>
<dbReference type="GO" id="GO:0008670">
    <property type="term" value="F:2,4-dienoyl-CoA reductase (NADPH) activity"/>
    <property type="evidence" value="ECO:0007669"/>
    <property type="project" value="InterPro"/>
</dbReference>
<evidence type="ECO:0000313" key="4">
    <source>
        <dbReference type="EMBL" id="AAF09705.1"/>
    </source>
</evidence>
<reference evidence="4 5" key="1">
    <citation type="journal article" date="1999" name="Science">
        <title>Genome sequence of the radioresistant bacterium Deinococcus radiodurans R1.</title>
        <authorList>
            <person name="White O."/>
            <person name="Eisen J.A."/>
            <person name="Heidelberg J.F."/>
            <person name="Hickey E.K."/>
            <person name="Peterson J.D."/>
            <person name="Dodson R.J."/>
            <person name="Haft D.H."/>
            <person name="Gwinn M.L."/>
            <person name="Nelson W.C."/>
            <person name="Richardson D.L."/>
            <person name="Moffat K.S."/>
            <person name="Qin H."/>
            <person name="Jiang L."/>
            <person name="Pamphile W."/>
            <person name="Crosby M."/>
            <person name="Shen M."/>
            <person name="Vamathevan J.J."/>
            <person name="Lam P."/>
            <person name="McDonald L."/>
            <person name="Utterback T."/>
            <person name="Zalewski C."/>
            <person name="Makarova K.S."/>
            <person name="Aravind L."/>
            <person name="Daly M.J."/>
            <person name="Minton K.W."/>
            <person name="Fleischmann R.D."/>
            <person name="Ketchum K.A."/>
            <person name="Nelson K.E."/>
            <person name="Salzberg S."/>
            <person name="Smith H.O."/>
            <person name="Venter J.C."/>
            <person name="Fraser C.M."/>
        </authorList>
    </citation>
    <scope>NUCLEOTIDE SEQUENCE [LARGE SCALE GENOMIC DNA]</scope>
    <source>
        <strain evidence="5">ATCC 13939 / DSM 20539 / JCM 16871 / LMG 4051 / NBRC 15346 / NCIMB 9279 / R1 / VKM B-1422</strain>
    </source>
</reference>
<keyword evidence="1" id="KW-0521">NADP</keyword>
<dbReference type="EMBL" id="AE000513">
    <property type="protein sequence ID" value="AAF09705.1"/>
    <property type="molecule type" value="Genomic_DNA"/>
</dbReference>
<dbReference type="SUPFAM" id="SSF51735">
    <property type="entry name" value="NAD(P)-binding Rossmann-fold domains"/>
    <property type="match status" value="1"/>
</dbReference>
<dbReference type="OrthoDB" id="9803333at2"/>
<dbReference type="InParanoid" id="Q9RY38"/>
<dbReference type="PATRIC" id="fig|243230.17.peg.278"/>
<dbReference type="STRING" id="243230.DR_0113"/>
<dbReference type="NCBIfam" id="NF005752">
    <property type="entry name" value="PRK07576.1"/>
    <property type="match status" value="1"/>
</dbReference>